<keyword evidence="5" id="KW-1185">Reference proteome</keyword>
<evidence type="ECO:0000313" key="2">
    <source>
        <dbReference type="EMBL" id="GIG33887.1"/>
    </source>
</evidence>
<dbReference type="AlphaFoldDB" id="A0A7Y9JW39"/>
<dbReference type="RefSeq" id="WP_140460536.1">
    <property type="nucleotide sequence ID" value="NZ_BAABFI010000021.1"/>
</dbReference>
<comment type="caution">
    <text evidence="3">The sequence shown here is derived from an EMBL/GenBank/DDBJ whole genome shotgun (WGS) entry which is preliminary data.</text>
</comment>
<evidence type="ECO:0000313" key="4">
    <source>
        <dbReference type="Proteomes" id="UP000577956"/>
    </source>
</evidence>
<gene>
    <name evidence="3" type="ORF">BKA21_000020</name>
    <name evidence="2" type="ORF">Col01nite_30460</name>
</gene>
<evidence type="ECO:0000313" key="5">
    <source>
        <dbReference type="Proteomes" id="UP000618382"/>
    </source>
</evidence>
<sequence length="172" mass="17367">MSTDPTSGATPGADDDPFADLQIPDDLSGLDAPDEPTVAVVVTQVAVAGALAAACSLAQVDVDAVPSPVGAIAVLRDPAAGATATAAISQLLRQAPVVLLERRAEQVSATQWVAGAQTKELPPGLVLSGAPEVLEDLLLGDLDPATVEGTVTSVGLSRWKAMRMIAGNRPRG</sequence>
<dbReference type="EMBL" id="BONN01000010">
    <property type="protein sequence ID" value="GIG33887.1"/>
    <property type="molecule type" value="Genomic_DNA"/>
</dbReference>
<protein>
    <submittedName>
        <fullName evidence="3">Uncharacterized protein</fullName>
    </submittedName>
</protein>
<reference evidence="3 4" key="1">
    <citation type="submission" date="2020-07" db="EMBL/GenBank/DDBJ databases">
        <title>Sequencing the genomes of 1000 actinobacteria strains.</title>
        <authorList>
            <person name="Klenk H.-P."/>
        </authorList>
    </citation>
    <scope>NUCLEOTIDE SEQUENCE [LARGE SCALE GENOMIC DNA]</scope>
    <source>
        <strain evidence="3 4">DSM 24482</strain>
    </source>
</reference>
<evidence type="ECO:0000256" key="1">
    <source>
        <dbReference type="SAM" id="MobiDB-lite"/>
    </source>
</evidence>
<organism evidence="3 4">
    <name type="scientific">Cellulomonas oligotrophica</name>
    <dbReference type="NCBI Taxonomy" id="931536"/>
    <lineage>
        <taxon>Bacteria</taxon>
        <taxon>Bacillati</taxon>
        <taxon>Actinomycetota</taxon>
        <taxon>Actinomycetes</taxon>
        <taxon>Micrococcales</taxon>
        <taxon>Cellulomonadaceae</taxon>
        <taxon>Cellulomonas</taxon>
    </lineage>
</organism>
<dbReference type="Proteomes" id="UP000577956">
    <property type="component" value="Unassembled WGS sequence"/>
</dbReference>
<reference evidence="2 5" key="2">
    <citation type="submission" date="2021-01" db="EMBL/GenBank/DDBJ databases">
        <title>Whole genome shotgun sequence of Cellulomonas oligotrophica NBRC 109435.</title>
        <authorList>
            <person name="Komaki H."/>
            <person name="Tamura T."/>
        </authorList>
    </citation>
    <scope>NUCLEOTIDE SEQUENCE [LARGE SCALE GENOMIC DNA]</scope>
    <source>
        <strain evidence="2 5">NBRC 109435</strain>
    </source>
</reference>
<name>A0A7Y9JW39_9CELL</name>
<dbReference type="EMBL" id="JACCBK010000001">
    <property type="protein sequence ID" value="NYD84471.1"/>
    <property type="molecule type" value="Genomic_DNA"/>
</dbReference>
<evidence type="ECO:0000313" key="3">
    <source>
        <dbReference type="EMBL" id="NYD84471.1"/>
    </source>
</evidence>
<feature type="region of interest" description="Disordered" evidence="1">
    <location>
        <begin position="1"/>
        <end position="30"/>
    </location>
</feature>
<proteinExistence type="predicted"/>
<accession>A0A7Y9JW39</accession>
<dbReference type="Proteomes" id="UP000618382">
    <property type="component" value="Unassembled WGS sequence"/>
</dbReference>